<evidence type="ECO:0000256" key="14">
    <source>
        <dbReference type="ARBA" id="ARBA00079807"/>
    </source>
</evidence>
<reference evidence="18" key="1">
    <citation type="submission" date="2017-02" db="EMBL/GenBank/DDBJ databases">
        <authorList>
            <person name="Varghese N."/>
            <person name="Submissions S."/>
        </authorList>
    </citation>
    <scope>NUCLEOTIDE SEQUENCE [LARGE SCALE GENOMIC DNA]</scope>
    <source>
        <strain evidence="18">ATCC 27094</strain>
    </source>
</reference>
<evidence type="ECO:0000256" key="1">
    <source>
        <dbReference type="ARBA" id="ARBA00005180"/>
    </source>
</evidence>
<dbReference type="NCBIfam" id="NF001097">
    <property type="entry name" value="PRK00129.1"/>
    <property type="match status" value="1"/>
</dbReference>
<evidence type="ECO:0000256" key="15">
    <source>
        <dbReference type="HAMAP-Rule" id="MF_01218"/>
    </source>
</evidence>
<evidence type="ECO:0000256" key="6">
    <source>
        <dbReference type="ARBA" id="ARBA00022679"/>
    </source>
</evidence>
<gene>
    <name evidence="15" type="primary">upp</name>
    <name evidence="17" type="ORF">SAMN02745126_04048</name>
</gene>
<feature type="binding site" evidence="15">
    <location>
        <position position="107"/>
    </location>
    <ligand>
        <name>5-phospho-alpha-D-ribose 1-diphosphate</name>
        <dbReference type="ChEBI" id="CHEBI:58017"/>
    </ligand>
</feature>
<dbReference type="InterPro" id="IPR034332">
    <property type="entry name" value="Upp_B"/>
</dbReference>
<keyword evidence="9 15" id="KW-0342">GTP-binding</keyword>
<accession>A0A1T4RRL9</accession>
<dbReference type="RefSeq" id="WP_085935716.1">
    <property type="nucleotide sequence ID" value="NZ_FUWJ01000005.1"/>
</dbReference>
<dbReference type="AlphaFoldDB" id="A0A1T4RRL9"/>
<comment type="pathway">
    <text evidence="1 15">Pyrimidine metabolism; UMP biosynthesis via salvage pathway; UMP from uracil: step 1/1.</text>
</comment>
<evidence type="ECO:0000256" key="12">
    <source>
        <dbReference type="ARBA" id="ARBA00056901"/>
    </source>
</evidence>
<dbReference type="Gene3D" id="3.40.50.2020">
    <property type="match status" value="1"/>
</dbReference>
<comment type="activity regulation">
    <text evidence="15">Allosterically activated by GTP.</text>
</comment>
<dbReference type="GO" id="GO:0005737">
    <property type="term" value="C:cytoplasm"/>
    <property type="evidence" value="ECO:0007669"/>
    <property type="project" value="UniProtKB-ARBA"/>
</dbReference>
<evidence type="ECO:0000256" key="2">
    <source>
        <dbReference type="ARBA" id="ARBA00009516"/>
    </source>
</evidence>
<feature type="binding site" evidence="15">
    <location>
        <begin position="134"/>
        <end position="142"/>
    </location>
    <ligand>
        <name>5-phospho-alpha-D-ribose 1-diphosphate</name>
        <dbReference type="ChEBI" id="CHEBI:58017"/>
    </ligand>
</feature>
<evidence type="ECO:0000256" key="9">
    <source>
        <dbReference type="ARBA" id="ARBA00023134"/>
    </source>
</evidence>
<dbReference type="InterPro" id="IPR005765">
    <property type="entry name" value="UPRT"/>
</dbReference>
<evidence type="ECO:0000256" key="8">
    <source>
        <dbReference type="ARBA" id="ARBA00022842"/>
    </source>
</evidence>
<comment type="cofactor">
    <cofactor evidence="15">
        <name>Mg(2+)</name>
        <dbReference type="ChEBI" id="CHEBI:18420"/>
    </cofactor>
    <text evidence="15">Binds 1 Mg(2+) ion per subunit. The magnesium is bound as Mg-PRPP.</text>
</comment>
<dbReference type="PANTHER" id="PTHR32315:SF4">
    <property type="entry name" value="URACIL PHOSPHORIBOSYLTRANSFERASE, CHLOROPLASTIC"/>
    <property type="match status" value="1"/>
</dbReference>
<dbReference type="GO" id="GO:0000287">
    <property type="term" value="F:magnesium ion binding"/>
    <property type="evidence" value="ECO:0007669"/>
    <property type="project" value="UniProtKB-UniRule"/>
</dbReference>
<evidence type="ECO:0000256" key="5">
    <source>
        <dbReference type="ARBA" id="ARBA00022676"/>
    </source>
</evidence>
<dbReference type="InterPro" id="IPR000836">
    <property type="entry name" value="PRTase_dom"/>
</dbReference>
<feature type="domain" description="Phosphoribosyltransferase" evidence="16">
    <location>
        <begin position="9"/>
        <end position="211"/>
    </location>
</feature>
<keyword evidence="8 15" id="KW-0460">Magnesium</keyword>
<dbReference type="HAMAP" id="MF_01218_B">
    <property type="entry name" value="Upp_B"/>
    <property type="match status" value="1"/>
</dbReference>
<dbReference type="GO" id="GO:0005525">
    <property type="term" value="F:GTP binding"/>
    <property type="evidence" value="ECO:0007669"/>
    <property type="project" value="UniProtKB-KW"/>
</dbReference>
<evidence type="ECO:0000256" key="3">
    <source>
        <dbReference type="ARBA" id="ARBA00011894"/>
    </source>
</evidence>
<dbReference type="GO" id="GO:0006223">
    <property type="term" value="P:uracil salvage"/>
    <property type="evidence" value="ECO:0007669"/>
    <property type="project" value="InterPro"/>
</dbReference>
<dbReference type="OrthoDB" id="9781675at2"/>
<evidence type="ECO:0000313" key="18">
    <source>
        <dbReference type="Proteomes" id="UP000190092"/>
    </source>
</evidence>
<sequence>MSLPHSIHVVSHPLVQHKLTKMRDKLTSSANFRRLLREMGLLLGYDATRDLPLVHTHIETPIESMDAPLLDGKKLVIVPILRAGLGLAEGLMDLMPLARMGHVGLYRDPRTLQAVEYYFRTPGDISDRDVIVCDPMLATAHSAIAAVDRLKETGAKRLKFICVLASEQGARAFAEVHPDVPVFTAAVDAKLNDHGYIVPGLGDAGDRLFGTR</sequence>
<feature type="binding site" evidence="15">
    <location>
        <position position="197"/>
    </location>
    <ligand>
        <name>uracil</name>
        <dbReference type="ChEBI" id="CHEBI:17568"/>
    </ligand>
</feature>
<dbReference type="UniPathway" id="UPA00574">
    <property type="reaction ID" value="UER00636"/>
</dbReference>
<feature type="binding site" evidence="15">
    <location>
        <position position="82"/>
    </location>
    <ligand>
        <name>5-phospho-alpha-D-ribose 1-diphosphate</name>
        <dbReference type="ChEBI" id="CHEBI:58017"/>
    </ligand>
</feature>
<dbReference type="EC" id="2.4.2.9" evidence="3 15"/>
<feature type="binding site" evidence="15">
    <location>
        <begin position="202"/>
        <end position="204"/>
    </location>
    <ligand>
        <name>uracil</name>
        <dbReference type="ChEBI" id="CHEBI:17568"/>
    </ligand>
</feature>
<keyword evidence="5 15" id="KW-0328">Glycosyltransferase</keyword>
<feature type="binding site" evidence="15">
    <location>
        <position position="203"/>
    </location>
    <ligand>
        <name>5-phospho-alpha-D-ribose 1-diphosphate</name>
        <dbReference type="ChEBI" id="CHEBI:58017"/>
    </ligand>
</feature>
<evidence type="ECO:0000256" key="11">
    <source>
        <dbReference type="ARBA" id="ARBA00052919"/>
    </source>
</evidence>
<organism evidence="17 18">
    <name type="scientific">Enhydrobacter aerosaccus</name>
    <dbReference type="NCBI Taxonomy" id="225324"/>
    <lineage>
        <taxon>Bacteria</taxon>
        <taxon>Pseudomonadati</taxon>
        <taxon>Pseudomonadota</taxon>
        <taxon>Alphaproteobacteria</taxon>
        <taxon>Hyphomicrobiales</taxon>
        <taxon>Enhydrobacter</taxon>
    </lineage>
</organism>
<evidence type="ECO:0000256" key="10">
    <source>
        <dbReference type="ARBA" id="ARBA00031082"/>
    </source>
</evidence>
<comment type="catalytic activity">
    <reaction evidence="11 15">
        <text>UMP + diphosphate = 5-phospho-alpha-D-ribose 1-diphosphate + uracil</text>
        <dbReference type="Rhea" id="RHEA:13017"/>
        <dbReference type="ChEBI" id="CHEBI:17568"/>
        <dbReference type="ChEBI" id="CHEBI:33019"/>
        <dbReference type="ChEBI" id="CHEBI:57865"/>
        <dbReference type="ChEBI" id="CHEBI:58017"/>
        <dbReference type="EC" id="2.4.2.9"/>
    </reaction>
</comment>
<dbReference type="Proteomes" id="UP000190092">
    <property type="component" value="Unassembled WGS sequence"/>
</dbReference>
<dbReference type="GO" id="GO:0004845">
    <property type="term" value="F:uracil phosphoribosyltransferase activity"/>
    <property type="evidence" value="ECO:0007669"/>
    <property type="project" value="UniProtKB-UniRule"/>
</dbReference>
<keyword evidence="4 15" id="KW-0021">Allosteric enzyme</keyword>
<keyword evidence="18" id="KW-1185">Reference proteome</keyword>
<keyword evidence="6 15" id="KW-0808">Transferase</keyword>
<evidence type="ECO:0000313" key="17">
    <source>
        <dbReference type="EMBL" id="SKA18466.1"/>
    </source>
</evidence>
<dbReference type="Pfam" id="PF14681">
    <property type="entry name" value="UPRTase"/>
    <property type="match status" value="1"/>
</dbReference>
<comment type="function">
    <text evidence="12 15">Catalyzes the conversion of uracil and 5-phospho-alpha-D-ribose 1-diphosphate (PRPP) to UMP and diphosphate.</text>
</comment>
<dbReference type="EMBL" id="FUWJ01000005">
    <property type="protein sequence ID" value="SKA18466.1"/>
    <property type="molecule type" value="Genomic_DNA"/>
</dbReference>
<dbReference type="PANTHER" id="PTHR32315">
    <property type="entry name" value="ADENINE PHOSPHORIBOSYLTRANSFERASE"/>
    <property type="match status" value="1"/>
</dbReference>
<dbReference type="NCBIfam" id="TIGR01091">
    <property type="entry name" value="upp"/>
    <property type="match status" value="1"/>
</dbReference>
<dbReference type="InterPro" id="IPR050054">
    <property type="entry name" value="UPRTase/APRTase"/>
</dbReference>
<name>A0A1T4RRL9_9HYPH</name>
<dbReference type="InterPro" id="IPR029057">
    <property type="entry name" value="PRTase-like"/>
</dbReference>
<dbReference type="CDD" id="cd06223">
    <property type="entry name" value="PRTases_typeI"/>
    <property type="match status" value="1"/>
</dbReference>
<evidence type="ECO:0000256" key="13">
    <source>
        <dbReference type="ARBA" id="ARBA00072146"/>
    </source>
</evidence>
<evidence type="ECO:0000256" key="4">
    <source>
        <dbReference type="ARBA" id="ARBA00022533"/>
    </source>
</evidence>
<dbReference type="SUPFAM" id="SSF53271">
    <property type="entry name" value="PRTase-like"/>
    <property type="match status" value="1"/>
</dbReference>
<evidence type="ECO:0000256" key="7">
    <source>
        <dbReference type="ARBA" id="ARBA00022741"/>
    </source>
</evidence>
<dbReference type="FunFam" id="3.40.50.2020:FF:000003">
    <property type="entry name" value="Uracil phosphoribosyltransferase"/>
    <property type="match status" value="1"/>
</dbReference>
<keyword evidence="7 15" id="KW-0547">Nucleotide-binding</keyword>
<dbReference type="GO" id="GO:0044206">
    <property type="term" value="P:UMP salvage"/>
    <property type="evidence" value="ECO:0007669"/>
    <property type="project" value="UniProtKB-UniRule"/>
</dbReference>
<dbReference type="STRING" id="225324.SAMN02745126_04048"/>
<proteinExistence type="inferred from homology"/>
<protein>
    <recommendedName>
        <fullName evidence="13 15">Uracil phosphoribosyltransferase</fullName>
        <ecNumber evidence="3 15">2.4.2.9</ecNumber>
    </recommendedName>
    <alternativeName>
        <fullName evidence="10 15">UMP pyrophosphorylase</fullName>
    </alternativeName>
    <alternativeName>
        <fullName evidence="14 15">UPRTase</fullName>
    </alternativeName>
</protein>
<comment type="similarity">
    <text evidence="2 15">Belongs to the UPRTase family.</text>
</comment>
<evidence type="ECO:0000259" key="16">
    <source>
        <dbReference type="Pfam" id="PF14681"/>
    </source>
</evidence>